<accession>G5ASW4</accession>
<protein>
    <submittedName>
        <fullName evidence="1">Component of Sp100-rs</fullName>
    </submittedName>
</protein>
<sequence length="99" mass="11175">MAQEVLGAGAKLCLKTMNLSSEPCNISDWLRPEATVKASVSVVTFSFGTSITIIITTVSQNLKLWRQNRELQGRLHHWMCCWGGQFKQKLSHVNERLQS</sequence>
<dbReference type="AlphaFoldDB" id="G5ASW4"/>
<gene>
    <name evidence="1" type="ORF">GW7_10385</name>
</gene>
<dbReference type="InParanoid" id="G5ASW4"/>
<reference evidence="1 2" key="1">
    <citation type="journal article" date="2011" name="Nature">
        <title>Genome sequencing reveals insights into physiology and longevity of the naked mole rat.</title>
        <authorList>
            <person name="Kim E.B."/>
            <person name="Fang X."/>
            <person name="Fushan A.A."/>
            <person name="Huang Z."/>
            <person name="Lobanov A.V."/>
            <person name="Han L."/>
            <person name="Marino S.M."/>
            <person name="Sun X."/>
            <person name="Turanov A.A."/>
            <person name="Yang P."/>
            <person name="Yim S.H."/>
            <person name="Zhao X."/>
            <person name="Kasaikina M.V."/>
            <person name="Stoletzki N."/>
            <person name="Peng C."/>
            <person name="Polak P."/>
            <person name="Xiong Z."/>
            <person name="Kiezun A."/>
            <person name="Zhu Y."/>
            <person name="Chen Y."/>
            <person name="Kryukov G.V."/>
            <person name="Zhang Q."/>
            <person name="Peshkin L."/>
            <person name="Yang L."/>
            <person name="Bronson R.T."/>
            <person name="Buffenstein R."/>
            <person name="Wang B."/>
            <person name="Han C."/>
            <person name="Li Q."/>
            <person name="Chen L."/>
            <person name="Zhao W."/>
            <person name="Sunyaev S.R."/>
            <person name="Park T.J."/>
            <person name="Zhang G."/>
            <person name="Wang J."/>
            <person name="Gladyshev V.N."/>
        </authorList>
    </citation>
    <scope>NUCLEOTIDE SEQUENCE [LARGE SCALE GENOMIC DNA]</scope>
</reference>
<name>G5ASW4_HETGA</name>
<organism evidence="1 2">
    <name type="scientific">Heterocephalus glaber</name>
    <name type="common">Naked mole rat</name>
    <dbReference type="NCBI Taxonomy" id="10181"/>
    <lineage>
        <taxon>Eukaryota</taxon>
        <taxon>Metazoa</taxon>
        <taxon>Chordata</taxon>
        <taxon>Craniata</taxon>
        <taxon>Vertebrata</taxon>
        <taxon>Euteleostomi</taxon>
        <taxon>Mammalia</taxon>
        <taxon>Eutheria</taxon>
        <taxon>Euarchontoglires</taxon>
        <taxon>Glires</taxon>
        <taxon>Rodentia</taxon>
        <taxon>Hystricomorpha</taxon>
        <taxon>Bathyergidae</taxon>
        <taxon>Heterocephalus</taxon>
    </lineage>
</organism>
<dbReference type="Proteomes" id="UP000006813">
    <property type="component" value="Unassembled WGS sequence"/>
</dbReference>
<evidence type="ECO:0000313" key="1">
    <source>
        <dbReference type="EMBL" id="EHB00135.1"/>
    </source>
</evidence>
<evidence type="ECO:0000313" key="2">
    <source>
        <dbReference type="Proteomes" id="UP000006813"/>
    </source>
</evidence>
<proteinExistence type="predicted"/>
<dbReference type="EMBL" id="JH166816">
    <property type="protein sequence ID" value="EHB00135.1"/>
    <property type="molecule type" value="Genomic_DNA"/>
</dbReference>